<dbReference type="eggNOG" id="ENOG5031AH9">
    <property type="taxonomic scope" value="Bacteria"/>
</dbReference>
<dbReference type="Proteomes" id="UP000000448">
    <property type="component" value="Chromosome"/>
</dbReference>
<name>B9L940_NAUPA</name>
<keyword evidence="2" id="KW-1185">Reference proteome</keyword>
<sequence length="123" mass="14721">MIITVACLLYAQDTEVKLFTKLFTSLFNKKIVYVYTENPKYKKLHSIFLKNVDDCNKADIVLGISKACKNKPHFLLDYYEYKRHKNAIGAFYWRKGRPQLRLRKNMILKYKLTITPEFEEFLE</sequence>
<reference evidence="1 2" key="1">
    <citation type="journal article" date="2009" name="PLoS Genet.">
        <title>Adaptations to submarine hydrothermal environments exemplified by the genome of Nautilia profundicola.</title>
        <authorList>
            <person name="Campbell B.J."/>
            <person name="Smith J.L."/>
            <person name="Hanson T.E."/>
            <person name="Klotz M.G."/>
            <person name="Stein L.Y."/>
            <person name="Lee C.K."/>
            <person name="Wu D."/>
            <person name="Robinson J.M."/>
            <person name="Khouri H.M."/>
            <person name="Eisen J.A."/>
            <person name="Cary S.C."/>
        </authorList>
    </citation>
    <scope>NUCLEOTIDE SEQUENCE [LARGE SCALE GENOMIC DNA]</scope>
    <source>
        <strain evidence="2">ATCC BAA-1463 / DSM 18972 / AmH</strain>
    </source>
</reference>
<proteinExistence type="predicted"/>
<evidence type="ECO:0000313" key="2">
    <source>
        <dbReference type="Proteomes" id="UP000000448"/>
    </source>
</evidence>
<dbReference type="HOGENOM" id="CLU_144787_0_0_7"/>
<dbReference type="AlphaFoldDB" id="B9L940"/>
<dbReference type="EMBL" id="CP001279">
    <property type="protein sequence ID" value="ACM92270.1"/>
    <property type="molecule type" value="Genomic_DNA"/>
</dbReference>
<accession>B9L940</accession>
<dbReference type="KEGG" id="nam:NAMH_0745"/>
<dbReference type="STRING" id="598659.NAMH_0745"/>
<organism evidence="1 2">
    <name type="scientific">Nautilia profundicola (strain ATCC BAA-1463 / DSM 18972 / AmH)</name>
    <dbReference type="NCBI Taxonomy" id="598659"/>
    <lineage>
        <taxon>Bacteria</taxon>
        <taxon>Pseudomonadati</taxon>
        <taxon>Campylobacterota</taxon>
        <taxon>Epsilonproteobacteria</taxon>
        <taxon>Nautiliales</taxon>
        <taxon>Nautiliaceae</taxon>
        <taxon>Nautilia</taxon>
    </lineage>
</organism>
<protein>
    <submittedName>
        <fullName evidence="1">Uncharacterized protein</fullName>
    </submittedName>
</protein>
<evidence type="ECO:0000313" key="1">
    <source>
        <dbReference type="EMBL" id="ACM92270.1"/>
    </source>
</evidence>
<gene>
    <name evidence="1" type="ordered locus">NAMH_0745</name>
</gene>